<dbReference type="InterPro" id="IPR025691">
    <property type="entry name" value="GspL_pp_dom"/>
</dbReference>
<keyword evidence="3" id="KW-0813">Transport</keyword>
<dbReference type="InterPro" id="IPR043129">
    <property type="entry name" value="ATPase_NBD"/>
</dbReference>
<evidence type="ECO:0000256" key="9">
    <source>
        <dbReference type="ARBA" id="ARBA00023136"/>
    </source>
</evidence>
<name>A0A6S6Y2T5_9PROT</name>
<dbReference type="SUPFAM" id="SSF53067">
    <property type="entry name" value="Actin-like ATPase domain"/>
    <property type="match status" value="1"/>
</dbReference>
<dbReference type="GO" id="GO:0015628">
    <property type="term" value="P:protein secretion by the type II secretion system"/>
    <property type="evidence" value="ECO:0007669"/>
    <property type="project" value="InterPro"/>
</dbReference>
<keyword evidence="14" id="KW-1185">Reference proteome</keyword>
<accession>A0A6S6Y2T5</accession>
<dbReference type="GO" id="GO:0009276">
    <property type="term" value="C:Gram-negative-bacterium-type cell wall"/>
    <property type="evidence" value="ECO:0007669"/>
    <property type="project" value="InterPro"/>
</dbReference>
<keyword evidence="4" id="KW-1003">Cell membrane</keyword>
<dbReference type="AlphaFoldDB" id="A0A6S6Y2T5"/>
<comment type="subcellular location">
    <subcellularLocation>
        <location evidence="1">Cell inner membrane</location>
        <topology evidence="1">Single-pass membrane protein</topology>
    </subcellularLocation>
</comment>
<dbReference type="KEGG" id="doe:DENOEST_3691"/>
<dbReference type="EMBL" id="LR778301">
    <property type="protein sequence ID" value="CAB1370845.1"/>
    <property type="molecule type" value="Genomic_DNA"/>
</dbReference>
<dbReference type="GO" id="GO:0005886">
    <property type="term" value="C:plasma membrane"/>
    <property type="evidence" value="ECO:0007669"/>
    <property type="project" value="UniProtKB-SubCell"/>
</dbReference>
<dbReference type="InterPro" id="IPR007812">
    <property type="entry name" value="T2SS_protein-GspL"/>
</dbReference>
<organism evidence="13 14">
    <name type="scientific">Denitratisoma oestradiolicum</name>
    <dbReference type="NCBI Taxonomy" id="311182"/>
    <lineage>
        <taxon>Bacteria</taxon>
        <taxon>Pseudomonadati</taxon>
        <taxon>Pseudomonadota</taxon>
        <taxon>Betaproteobacteria</taxon>
        <taxon>Nitrosomonadales</taxon>
        <taxon>Sterolibacteriaceae</taxon>
        <taxon>Denitratisoma</taxon>
    </lineage>
</organism>
<feature type="transmembrane region" description="Helical" evidence="10">
    <location>
        <begin position="250"/>
        <end position="273"/>
    </location>
</feature>
<proteinExistence type="inferred from homology"/>
<feature type="domain" description="GspL periplasmic" evidence="12">
    <location>
        <begin position="253"/>
        <end position="383"/>
    </location>
</feature>
<protein>
    <submittedName>
        <fullName evidence="13">Putative Type II secretion system protein GspL</fullName>
    </submittedName>
</protein>
<evidence type="ECO:0000256" key="8">
    <source>
        <dbReference type="ARBA" id="ARBA00022989"/>
    </source>
</evidence>
<evidence type="ECO:0000259" key="12">
    <source>
        <dbReference type="Pfam" id="PF12693"/>
    </source>
</evidence>
<reference evidence="13 14" key="1">
    <citation type="submission" date="2020-03" db="EMBL/GenBank/DDBJ databases">
        <authorList>
            <consortium name="Genoscope - CEA"/>
            <person name="William W."/>
        </authorList>
    </citation>
    <scope>NUCLEOTIDE SEQUENCE [LARGE SCALE GENOMIC DNA]</scope>
    <source>
        <strain evidence="14">DSM 16959</strain>
    </source>
</reference>
<evidence type="ECO:0000256" key="2">
    <source>
        <dbReference type="ARBA" id="ARBA00005318"/>
    </source>
</evidence>
<evidence type="ECO:0000256" key="7">
    <source>
        <dbReference type="ARBA" id="ARBA00022927"/>
    </source>
</evidence>
<dbReference type="Gene3D" id="3.30.420.380">
    <property type="match status" value="1"/>
</dbReference>
<evidence type="ECO:0000313" key="13">
    <source>
        <dbReference type="EMBL" id="CAB1370845.1"/>
    </source>
</evidence>
<evidence type="ECO:0000313" key="14">
    <source>
        <dbReference type="Proteomes" id="UP000515733"/>
    </source>
</evidence>
<keyword evidence="7" id="KW-0653">Protein transport</keyword>
<dbReference type="GO" id="GO:0015627">
    <property type="term" value="C:type II protein secretion system complex"/>
    <property type="evidence" value="ECO:0007669"/>
    <property type="project" value="InterPro"/>
</dbReference>
<keyword evidence="8 10" id="KW-1133">Transmembrane helix</keyword>
<keyword evidence="6 10" id="KW-0812">Transmembrane</keyword>
<sequence>MKILRIRVARPGPASAGWQIGWALVENSTLLSRGEGETNWPAADRVELVLAADLARVLNLTLPRASRGQLRQALPALAEPQVLGPLEDSHFASHKLNPGEPNTVAVVERTLLAELLEMLRRLQQIPAAAWVEAQGLPGPGPSLLWESSGGFIQLPDGSTQSLDRATLERPALGLELALGNAGDRPLVLWLRPCAAAPDLAAWSATLGRVIHNAGRWSWETAVFEGRAINLLQGEFSPPRTGIDSRRLGRIAGLGLAALLLVELLGLGGTWFSLARENRALRAERAQLFLQAFPDTKAVVDPLAQAQNRLTAQARQRGQFGVADFLPLAARLGTAWPAGSPGPARLDYASGQIKALLPAGLSATPPAGLEALQEGNDRYWTLRGEKP</sequence>
<evidence type="ECO:0000256" key="5">
    <source>
        <dbReference type="ARBA" id="ARBA00022519"/>
    </source>
</evidence>
<dbReference type="InterPro" id="IPR024230">
    <property type="entry name" value="GspL_cyto_dom"/>
</dbReference>
<keyword evidence="9 10" id="KW-0472">Membrane</keyword>
<dbReference type="RefSeq" id="WP_170228291.1">
    <property type="nucleotide sequence ID" value="NZ_LR778301.1"/>
</dbReference>
<dbReference type="Proteomes" id="UP000515733">
    <property type="component" value="Chromosome"/>
</dbReference>
<feature type="domain" description="GspL cytoplasmic actin-ATPase-like" evidence="11">
    <location>
        <begin position="40"/>
        <end position="145"/>
    </location>
</feature>
<evidence type="ECO:0000256" key="4">
    <source>
        <dbReference type="ARBA" id="ARBA00022475"/>
    </source>
</evidence>
<evidence type="ECO:0000256" key="3">
    <source>
        <dbReference type="ARBA" id="ARBA00022448"/>
    </source>
</evidence>
<dbReference type="Pfam" id="PF12693">
    <property type="entry name" value="GspL_C"/>
    <property type="match status" value="1"/>
</dbReference>
<gene>
    <name evidence="13" type="ORF">DENOEST_3691</name>
</gene>
<evidence type="ECO:0000256" key="10">
    <source>
        <dbReference type="SAM" id="Phobius"/>
    </source>
</evidence>
<evidence type="ECO:0000256" key="1">
    <source>
        <dbReference type="ARBA" id="ARBA00004377"/>
    </source>
</evidence>
<dbReference type="Pfam" id="PF05134">
    <property type="entry name" value="T2SSL"/>
    <property type="match status" value="1"/>
</dbReference>
<dbReference type="CDD" id="cd24017">
    <property type="entry name" value="ASKHA_T2SSL_N"/>
    <property type="match status" value="1"/>
</dbReference>
<keyword evidence="5" id="KW-0997">Cell inner membrane</keyword>
<comment type="similarity">
    <text evidence="2">Belongs to the GSP L family.</text>
</comment>
<evidence type="ECO:0000256" key="6">
    <source>
        <dbReference type="ARBA" id="ARBA00022692"/>
    </source>
</evidence>
<dbReference type="NCBIfam" id="TIGR01709">
    <property type="entry name" value="typeII_sec_gspL"/>
    <property type="match status" value="1"/>
</dbReference>
<evidence type="ECO:0000259" key="11">
    <source>
        <dbReference type="Pfam" id="PF05134"/>
    </source>
</evidence>